<dbReference type="NCBIfam" id="TIGR00099">
    <property type="entry name" value="Cof-subfamily"/>
    <property type="match status" value="1"/>
</dbReference>
<dbReference type="PANTHER" id="PTHR10000">
    <property type="entry name" value="PHOSPHOSERINE PHOSPHATASE"/>
    <property type="match status" value="1"/>
</dbReference>
<dbReference type="AlphaFoldDB" id="A0A0R1TX29"/>
<dbReference type="Pfam" id="PF08282">
    <property type="entry name" value="Hydrolase_3"/>
    <property type="match status" value="1"/>
</dbReference>
<organism evidence="1 2">
    <name type="scientific">Lacticaseibacillus pantheris DSM 15945 = JCM 12539 = NBRC 106106</name>
    <dbReference type="NCBI Taxonomy" id="1423783"/>
    <lineage>
        <taxon>Bacteria</taxon>
        <taxon>Bacillati</taxon>
        <taxon>Bacillota</taxon>
        <taxon>Bacilli</taxon>
        <taxon>Lactobacillales</taxon>
        <taxon>Lactobacillaceae</taxon>
        <taxon>Lacticaseibacillus</taxon>
    </lineage>
</organism>
<dbReference type="RefSeq" id="WP_338043275.1">
    <property type="nucleotide sequence ID" value="NZ_AZFJ01000049.1"/>
</dbReference>
<dbReference type="SFLD" id="SFLDG01140">
    <property type="entry name" value="C2.B:_Phosphomannomutase_and_P"/>
    <property type="match status" value="1"/>
</dbReference>
<gene>
    <name evidence="1" type="ORF">FC50_GL001243</name>
</gene>
<keyword evidence="2" id="KW-1185">Reference proteome</keyword>
<evidence type="ECO:0000313" key="2">
    <source>
        <dbReference type="Proteomes" id="UP000051922"/>
    </source>
</evidence>
<dbReference type="InterPro" id="IPR000150">
    <property type="entry name" value="Cof"/>
</dbReference>
<dbReference type="STRING" id="1423783.FC50_GL001243"/>
<evidence type="ECO:0008006" key="3">
    <source>
        <dbReference type="Google" id="ProtNLM"/>
    </source>
</evidence>
<dbReference type="Gene3D" id="3.40.50.1000">
    <property type="entry name" value="HAD superfamily/HAD-like"/>
    <property type="match status" value="1"/>
</dbReference>
<dbReference type="Proteomes" id="UP000051922">
    <property type="component" value="Unassembled WGS sequence"/>
</dbReference>
<dbReference type="InterPro" id="IPR023214">
    <property type="entry name" value="HAD_sf"/>
</dbReference>
<protein>
    <recommendedName>
        <fullName evidence="3">HAD superfamily hydrolase</fullName>
    </recommendedName>
</protein>
<name>A0A0R1TX29_9LACO</name>
<evidence type="ECO:0000313" key="1">
    <source>
        <dbReference type="EMBL" id="KRL85849.1"/>
    </source>
</evidence>
<dbReference type="InterPro" id="IPR036412">
    <property type="entry name" value="HAD-like_sf"/>
</dbReference>
<dbReference type="SFLD" id="SFLDS00003">
    <property type="entry name" value="Haloacid_Dehalogenase"/>
    <property type="match status" value="1"/>
</dbReference>
<dbReference type="GO" id="GO:0016791">
    <property type="term" value="F:phosphatase activity"/>
    <property type="evidence" value="ECO:0007669"/>
    <property type="project" value="TreeGrafter"/>
</dbReference>
<dbReference type="PATRIC" id="fig|1423783.4.peg.1285"/>
<dbReference type="PANTHER" id="PTHR10000:SF8">
    <property type="entry name" value="HAD SUPERFAMILY HYDROLASE-LIKE, TYPE 3"/>
    <property type="match status" value="1"/>
</dbReference>
<dbReference type="EMBL" id="AZFJ01000049">
    <property type="protein sequence ID" value="KRL85849.1"/>
    <property type="molecule type" value="Genomic_DNA"/>
</dbReference>
<sequence>MDMYKLIVSDLDETLLRDDGTISDANVAAIKAARDQGVRFVPNTGRSFTSVRALLDTLGLAGRDDQYVIAYNGGATVSNLNDRVVAANPMDYDVARRIFEVTKTFPDTDTHIYTLNEMFMYNPRADDVGYLRTRGADFTVMPDDDFSRFRDLQIMKVITMNPDPAVQRAVADQVMAVMDQQLNLTFSSGIYTEFNPLGVDKGVAALQLGAALGIRQEEIIGIGDNLNDLPLLQKVGMPVSVANGRPEIKAAAKLVTDADYESGVAEMINRLILQA</sequence>
<dbReference type="NCBIfam" id="TIGR01484">
    <property type="entry name" value="HAD-SF-IIB"/>
    <property type="match status" value="1"/>
</dbReference>
<dbReference type="SUPFAM" id="SSF56784">
    <property type="entry name" value="HAD-like"/>
    <property type="match status" value="1"/>
</dbReference>
<dbReference type="GO" id="GO:0005829">
    <property type="term" value="C:cytosol"/>
    <property type="evidence" value="ECO:0007669"/>
    <property type="project" value="TreeGrafter"/>
</dbReference>
<proteinExistence type="predicted"/>
<dbReference type="GO" id="GO:0000287">
    <property type="term" value="F:magnesium ion binding"/>
    <property type="evidence" value="ECO:0007669"/>
    <property type="project" value="TreeGrafter"/>
</dbReference>
<reference evidence="1 2" key="1">
    <citation type="journal article" date="2015" name="Genome Announc.">
        <title>Expanding the biotechnology potential of lactobacilli through comparative genomics of 213 strains and associated genera.</title>
        <authorList>
            <person name="Sun Z."/>
            <person name="Harris H.M."/>
            <person name="McCann A."/>
            <person name="Guo C."/>
            <person name="Argimon S."/>
            <person name="Zhang W."/>
            <person name="Yang X."/>
            <person name="Jeffery I.B."/>
            <person name="Cooney J.C."/>
            <person name="Kagawa T.F."/>
            <person name="Liu W."/>
            <person name="Song Y."/>
            <person name="Salvetti E."/>
            <person name="Wrobel A."/>
            <person name="Rasinkangas P."/>
            <person name="Parkhill J."/>
            <person name="Rea M.C."/>
            <person name="O'Sullivan O."/>
            <person name="Ritari J."/>
            <person name="Douillard F.P."/>
            <person name="Paul Ross R."/>
            <person name="Yang R."/>
            <person name="Briner A.E."/>
            <person name="Felis G.E."/>
            <person name="de Vos W.M."/>
            <person name="Barrangou R."/>
            <person name="Klaenhammer T.R."/>
            <person name="Caufield P.W."/>
            <person name="Cui Y."/>
            <person name="Zhang H."/>
            <person name="O'Toole P.W."/>
        </authorList>
    </citation>
    <scope>NUCLEOTIDE SEQUENCE [LARGE SCALE GENOMIC DNA]</scope>
    <source>
        <strain evidence="1 2">DSM 15945</strain>
    </source>
</reference>
<dbReference type="CDD" id="cd07516">
    <property type="entry name" value="HAD_Pase"/>
    <property type="match status" value="1"/>
</dbReference>
<accession>A0A0R1TX29</accession>
<comment type="caution">
    <text evidence="1">The sequence shown here is derived from an EMBL/GenBank/DDBJ whole genome shotgun (WGS) entry which is preliminary data.</text>
</comment>
<dbReference type="InterPro" id="IPR006379">
    <property type="entry name" value="HAD-SF_hydro_IIB"/>
</dbReference>
<dbReference type="Gene3D" id="3.30.1240.10">
    <property type="match status" value="1"/>
</dbReference>